<dbReference type="InterPro" id="IPR050097">
    <property type="entry name" value="Ferredoxin-NADP_redctase_2"/>
</dbReference>
<dbReference type="PRINTS" id="PR00469">
    <property type="entry name" value="PNDRDTASEII"/>
</dbReference>
<dbReference type="PANTHER" id="PTHR48105">
    <property type="entry name" value="THIOREDOXIN REDUCTASE 1-RELATED-RELATED"/>
    <property type="match status" value="1"/>
</dbReference>
<name>A0A0T7GFD7_NEOGA</name>
<dbReference type="PRINTS" id="PR00368">
    <property type="entry name" value="FADPNR"/>
</dbReference>
<dbReference type="RefSeq" id="WP_046632131.1">
    <property type="nucleotide sequence ID" value="NZ_CCRK01000002.1"/>
</dbReference>
<evidence type="ECO:0000256" key="1">
    <source>
        <dbReference type="ARBA" id="ARBA00018719"/>
    </source>
</evidence>
<dbReference type="Proteomes" id="UP000039660">
    <property type="component" value="Unassembled WGS sequence"/>
</dbReference>
<keyword evidence="2" id="KW-0285">Flavoprotein</keyword>
<evidence type="ECO:0000313" key="5">
    <source>
        <dbReference type="EMBL" id="CDZ45888.1"/>
    </source>
</evidence>
<sequence>MFYDCAVIGGGPAGLTAAIYLARFHLKVIVHDDRRGRAVTIPMTRNHAGYPDGISGYELVERMRNQATGYGAEFCSAEVVSLEKSTDGFVVSSKSQVIEAKTVLLATGVINHRPPMPARMHDEALAKGLIRYCPVCDGFEVTDHAVGVIGTGEHGFREALFLRSYSADVSLISLDDHHNLLEDQTEALMRHGIKIVTGPVTGFTLQAEAITIEVPAGALCYSTIYPALGTEVRSGLARSLGADCTEEGCVEVDRHQRTTVSGLYAAGDVVPGLDQISHAMGQASVAATAIRNDLSAQNPILRF</sequence>
<dbReference type="GO" id="GO:0016491">
    <property type="term" value="F:oxidoreductase activity"/>
    <property type="evidence" value="ECO:0007669"/>
    <property type="project" value="UniProtKB-KW"/>
</dbReference>
<dbReference type="Pfam" id="PF07992">
    <property type="entry name" value="Pyr_redox_2"/>
    <property type="match status" value="1"/>
</dbReference>
<feature type="domain" description="FAD/NAD(P)-binding" evidence="4">
    <location>
        <begin position="3"/>
        <end position="283"/>
    </location>
</feature>
<evidence type="ECO:0000259" key="4">
    <source>
        <dbReference type="Pfam" id="PF07992"/>
    </source>
</evidence>
<proteinExistence type="predicted"/>
<evidence type="ECO:0000256" key="2">
    <source>
        <dbReference type="ARBA" id="ARBA00022630"/>
    </source>
</evidence>
<dbReference type="EMBL" id="CCRK01000002">
    <property type="protein sequence ID" value="CDZ45888.1"/>
    <property type="molecule type" value="Genomic_DNA"/>
</dbReference>
<dbReference type="Gene3D" id="3.50.50.60">
    <property type="entry name" value="FAD/NAD(P)-binding domain"/>
    <property type="match status" value="2"/>
</dbReference>
<protein>
    <recommendedName>
        <fullName evidence="1">Thioredoxin reductase</fullName>
    </recommendedName>
</protein>
<accession>A0A0T7GFD7</accession>
<evidence type="ECO:0000256" key="3">
    <source>
        <dbReference type="ARBA" id="ARBA00023002"/>
    </source>
</evidence>
<dbReference type="InterPro" id="IPR036188">
    <property type="entry name" value="FAD/NAD-bd_sf"/>
</dbReference>
<evidence type="ECO:0000313" key="6">
    <source>
        <dbReference type="Proteomes" id="UP000039660"/>
    </source>
</evidence>
<dbReference type="InterPro" id="IPR023753">
    <property type="entry name" value="FAD/NAD-binding_dom"/>
</dbReference>
<dbReference type="AlphaFoldDB" id="A0A0T7GFD7"/>
<keyword evidence="3" id="KW-0560">Oxidoreductase</keyword>
<dbReference type="SUPFAM" id="SSF51905">
    <property type="entry name" value="FAD/NAD(P)-binding domain"/>
    <property type="match status" value="1"/>
</dbReference>
<gene>
    <name evidence="5" type="ORF">NGAL_HAMBI1189_11310</name>
</gene>
<organism evidence="5 6">
    <name type="scientific">Neorhizobium galegae bv. officinalis</name>
    <dbReference type="NCBI Taxonomy" id="323656"/>
    <lineage>
        <taxon>Bacteria</taxon>
        <taxon>Pseudomonadati</taxon>
        <taxon>Pseudomonadota</taxon>
        <taxon>Alphaproteobacteria</taxon>
        <taxon>Hyphomicrobiales</taxon>
        <taxon>Rhizobiaceae</taxon>
        <taxon>Rhizobium/Agrobacterium group</taxon>
        <taxon>Neorhizobium</taxon>
    </lineage>
</organism>
<reference evidence="5 6" key="1">
    <citation type="submission" date="2014-08" db="EMBL/GenBank/DDBJ databases">
        <authorList>
            <person name="Chen Y.-H."/>
        </authorList>
    </citation>
    <scope>NUCLEOTIDE SEQUENCE [LARGE SCALE GENOMIC DNA]</scope>
</reference>